<dbReference type="GO" id="GO:0042147">
    <property type="term" value="P:retrograde transport, endosome to Golgi"/>
    <property type="evidence" value="ECO:0007669"/>
    <property type="project" value="TreeGrafter"/>
</dbReference>
<accession>A0AAN7U5K3</accession>
<proteinExistence type="predicted"/>
<dbReference type="Pfam" id="PF00169">
    <property type="entry name" value="PH"/>
    <property type="match status" value="2"/>
</dbReference>
<feature type="region of interest" description="Disordered" evidence="1">
    <location>
        <begin position="283"/>
        <end position="302"/>
    </location>
</feature>
<dbReference type="GO" id="GO:0005802">
    <property type="term" value="C:trans-Golgi network"/>
    <property type="evidence" value="ECO:0007669"/>
    <property type="project" value="TreeGrafter"/>
</dbReference>
<sequence>MDCVITSGWLQKWSSKVLSESEKSILDRSCSGTYHSAMSTHGEGSLKARWFILQNDFLNYYDRPPKKIQDYTCLKGQIYLRGCKLKHGGLITPIYQHWSIGVAPNTSGSNQVWKSIVDQHHANGQMTISLVTPNGIEYSFTNMGGLTNEDTIKNLENWAYSISYAIFLSNKTKEEPMCGWLNKRGEKGHQFKNTKRRWCILQGTKLRYFSSIPKHNKIGSLKGIIDLTHLSEIADKVLTEVRSKNGTLVSNGSQDWNAQKPLNSMGGSGGGGGSLDCFGGNNQSFSSSSSPQASSPNSSSISQDFDEVSTIVALSLTIYNEKKYVLIFDNKEDRVKWVNAITVAVEKSYTSGNALAETVGGGDVFQSINNNNDKQVLVSGWMRKTKANKWWEKRFFQLTQTSLIYYKEDPPQKALGSIFLLVSSCRIIKQKSLDSLDWCFSIADSRGVEYFFNTETSDQMERWIKAIKIARKKMLLSLLDQGGKLIIPITIGKDCGLITVQTKESIRVNSLSNKLAFEIPMPNVKSVSVSGDQKLDVSFLPLDGEVSEKKVEFVTQNPHGVLQLFKDLFSSQENTIN</sequence>
<dbReference type="InterPro" id="IPR011993">
    <property type="entry name" value="PH-like_dom_sf"/>
</dbReference>
<keyword evidence="4" id="KW-1185">Reference proteome</keyword>
<evidence type="ECO:0000259" key="2">
    <source>
        <dbReference type="PROSITE" id="PS50003"/>
    </source>
</evidence>
<dbReference type="PANTHER" id="PTHR22902:SF47">
    <property type="entry name" value="PH DOMAIN-CONTAINING PROTEIN"/>
    <property type="match status" value="1"/>
</dbReference>
<dbReference type="GO" id="GO:0005769">
    <property type="term" value="C:early endosome"/>
    <property type="evidence" value="ECO:0007669"/>
    <property type="project" value="TreeGrafter"/>
</dbReference>
<feature type="domain" description="PH" evidence="2">
    <location>
        <begin position="375"/>
        <end position="472"/>
    </location>
</feature>
<gene>
    <name evidence="3" type="ORF">RB653_003940</name>
</gene>
<dbReference type="CDD" id="cd00821">
    <property type="entry name" value="PH"/>
    <property type="match status" value="1"/>
</dbReference>
<evidence type="ECO:0000313" key="3">
    <source>
        <dbReference type="EMBL" id="KAK5582357.1"/>
    </source>
</evidence>
<dbReference type="PANTHER" id="PTHR22902">
    <property type="entry name" value="SESQUIPEDALIAN"/>
    <property type="match status" value="1"/>
</dbReference>
<dbReference type="GO" id="GO:0001881">
    <property type="term" value="P:receptor recycling"/>
    <property type="evidence" value="ECO:0007669"/>
    <property type="project" value="TreeGrafter"/>
</dbReference>
<dbReference type="GO" id="GO:0005829">
    <property type="term" value="C:cytosol"/>
    <property type="evidence" value="ECO:0007669"/>
    <property type="project" value="GOC"/>
</dbReference>
<evidence type="ECO:0000313" key="4">
    <source>
        <dbReference type="Proteomes" id="UP001344447"/>
    </source>
</evidence>
<feature type="domain" description="PH" evidence="2">
    <location>
        <begin position="174"/>
        <end position="346"/>
    </location>
</feature>
<dbReference type="GO" id="GO:0055037">
    <property type="term" value="C:recycling endosome"/>
    <property type="evidence" value="ECO:0007669"/>
    <property type="project" value="TreeGrafter"/>
</dbReference>
<name>A0AAN7U5K3_9MYCE</name>
<dbReference type="Gene3D" id="2.30.29.30">
    <property type="entry name" value="Pleckstrin-homology domain (PH domain)/Phosphotyrosine-binding domain (PTB)"/>
    <property type="match status" value="3"/>
</dbReference>
<organism evidence="3 4">
    <name type="scientific">Dictyostelium firmibasis</name>
    <dbReference type="NCBI Taxonomy" id="79012"/>
    <lineage>
        <taxon>Eukaryota</taxon>
        <taxon>Amoebozoa</taxon>
        <taxon>Evosea</taxon>
        <taxon>Eumycetozoa</taxon>
        <taxon>Dictyostelia</taxon>
        <taxon>Dictyosteliales</taxon>
        <taxon>Dictyosteliaceae</taxon>
        <taxon>Dictyostelium</taxon>
    </lineage>
</organism>
<dbReference type="Proteomes" id="UP001344447">
    <property type="component" value="Unassembled WGS sequence"/>
</dbReference>
<dbReference type="GO" id="GO:0007032">
    <property type="term" value="P:endosome organization"/>
    <property type="evidence" value="ECO:0007669"/>
    <property type="project" value="TreeGrafter"/>
</dbReference>
<protein>
    <recommendedName>
        <fullName evidence="2">PH domain-containing protein</fullName>
    </recommendedName>
</protein>
<dbReference type="PROSITE" id="PS50003">
    <property type="entry name" value="PH_DOMAIN"/>
    <property type="match status" value="2"/>
</dbReference>
<comment type="caution">
    <text evidence="3">The sequence shown here is derived from an EMBL/GenBank/DDBJ whole genome shotgun (WGS) entry which is preliminary data.</text>
</comment>
<dbReference type="InterPro" id="IPR045188">
    <property type="entry name" value="Boi1/Boi2-like"/>
</dbReference>
<dbReference type="EMBL" id="JAVFKY010000001">
    <property type="protein sequence ID" value="KAK5582357.1"/>
    <property type="molecule type" value="Genomic_DNA"/>
</dbReference>
<dbReference type="InterPro" id="IPR001849">
    <property type="entry name" value="PH_domain"/>
</dbReference>
<dbReference type="SMART" id="SM00233">
    <property type="entry name" value="PH"/>
    <property type="match status" value="3"/>
</dbReference>
<evidence type="ECO:0000256" key="1">
    <source>
        <dbReference type="SAM" id="MobiDB-lite"/>
    </source>
</evidence>
<dbReference type="SUPFAM" id="SSF50729">
    <property type="entry name" value="PH domain-like"/>
    <property type="match status" value="3"/>
</dbReference>
<dbReference type="FunFam" id="2.30.29.30:FF:000711">
    <property type="entry name" value="PH and Rap-GAP domain-containing protein DDB_G0271806"/>
    <property type="match status" value="1"/>
</dbReference>
<reference evidence="3 4" key="1">
    <citation type="submission" date="2023-11" db="EMBL/GenBank/DDBJ databases">
        <title>Dfirmibasis_genome.</title>
        <authorList>
            <person name="Edelbroek B."/>
            <person name="Kjellin J."/>
            <person name="Jerlstrom-Hultqvist J."/>
            <person name="Soderbom F."/>
        </authorList>
    </citation>
    <scope>NUCLEOTIDE SEQUENCE [LARGE SCALE GENOMIC DNA]</scope>
    <source>
        <strain evidence="3 4">TNS-C-14</strain>
    </source>
</reference>
<dbReference type="AlphaFoldDB" id="A0AAN7U5K3"/>